<keyword evidence="5 6" id="KW-0472">Membrane</keyword>
<dbReference type="AlphaFoldDB" id="A0AAW9RVS8"/>
<evidence type="ECO:0000256" key="4">
    <source>
        <dbReference type="ARBA" id="ARBA00022989"/>
    </source>
</evidence>
<reference evidence="7 8" key="1">
    <citation type="submission" date="2024-04" db="EMBL/GenBank/DDBJ databases">
        <title>Novel genus in family Flammeovirgaceae.</title>
        <authorList>
            <person name="Nguyen T.H."/>
            <person name="Vuong T.Q."/>
            <person name="Le H."/>
            <person name="Kim S.-G."/>
        </authorList>
    </citation>
    <scope>NUCLEOTIDE SEQUENCE [LARGE SCALE GENOMIC DNA]</scope>
    <source>
        <strain evidence="7 8">JCM 23209</strain>
    </source>
</reference>
<feature type="transmembrane region" description="Helical" evidence="6">
    <location>
        <begin position="75"/>
        <end position="94"/>
    </location>
</feature>
<gene>
    <name evidence="7" type="ORF">AAG747_13675</name>
</gene>
<accession>A0AAW9RVS8</accession>
<keyword evidence="4 6" id="KW-1133">Transmembrane helix</keyword>
<dbReference type="GO" id="GO:0015171">
    <property type="term" value="F:amino acid transmembrane transporter activity"/>
    <property type="evidence" value="ECO:0007669"/>
    <property type="project" value="TreeGrafter"/>
</dbReference>
<dbReference type="RefSeq" id="WP_346821741.1">
    <property type="nucleotide sequence ID" value="NZ_JBDKWZ010000007.1"/>
</dbReference>
<organism evidence="7 8">
    <name type="scientific">Rapidithrix thailandica</name>
    <dbReference type="NCBI Taxonomy" id="413964"/>
    <lineage>
        <taxon>Bacteria</taxon>
        <taxon>Pseudomonadati</taxon>
        <taxon>Bacteroidota</taxon>
        <taxon>Cytophagia</taxon>
        <taxon>Cytophagales</taxon>
        <taxon>Flammeovirgaceae</taxon>
        <taxon>Rapidithrix</taxon>
    </lineage>
</organism>
<evidence type="ECO:0000256" key="1">
    <source>
        <dbReference type="ARBA" id="ARBA00004651"/>
    </source>
</evidence>
<evidence type="ECO:0000313" key="7">
    <source>
        <dbReference type="EMBL" id="MEN7548967.1"/>
    </source>
</evidence>
<evidence type="ECO:0000256" key="3">
    <source>
        <dbReference type="ARBA" id="ARBA00022692"/>
    </source>
</evidence>
<name>A0AAW9RVS8_9BACT</name>
<dbReference type="PANTHER" id="PTHR30086:SF20">
    <property type="entry name" value="ARGININE EXPORTER PROTEIN ARGO-RELATED"/>
    <property type="match status" value="1"/>
</dbReference>
<dbReference type="InterPro" id="IPR001123">
    <property type="entry name" value="LeuE-type"/>
</dbReference>
<proteinExistence type="predicted"/>
<evidence type="ECO:0000256" key="6">
    <source>
        <dbReference type="SAM" id="Phobius"/>
    </source>
</evidence>
<evidence type="ECO:0000256" key="5">
    <source>
        <dbReference type="ARBA" id="ARBA00023136"/>
    </source>
</evidence>
<dbReference type="EMBL" id="JBDKWZ010000007">
    <property type="protein sequence ID" value="MEN7548967.1"/>
    <property type="molecule type" value="Genomic_DNA"/>
</dbReference>
<dbReference type="Proteomes" id="UP001403385">
    <property type="component" value="Unassembled WGS sequence"/>
</dbReference>
<comment type="subcellular location">
    <subcellularLocation>
        <location evidence="1">Cell membrane</location>
        <topology evidence="1">Multi-pass membrane protein</topology>
    </subcellularLocation>
</comment>
<feature type="transmembrane region" description="Helical" evidence="6">
    <location>
        <begin position="115"/>
        <end position="137"/>
    </location>
</feature>
<feature type="transmembrane region" description="Helical" evidence="6">
    <location>
        <begin position="184"/>
        <end position="206"/>
    </location>
</feature>
<keyword evidence="8" id="KW-1185">Reference proteome</keyword>
<keyword evidence="3 6" id="KW-0812">Transmembrane</keyword>
<protein>
    <submittedName>
        <fullName evidence="7">LysE family transporter</fullName>
    </submittedName>
</protein>
<keyword evidence="2" id="KW-1003">Cell membrane</keyword>
<dbReference type="GO" id="GO:0005886">
    <property type="term" value="C:plasma membrane"/>
    <property type="evidence" value="ECO:0007669"/>
    <property type="project" value="UniProtKB-SubCell"/>
</dbReference>
<dbReference type="Pfam" id="PF01810">
    <property type="entry name" value="LysE"/>
    <property type="match status" value="1"/>
</dbReference>
<dbReference type="PANTHER" id="PTHR30086">
    <property type="entry name" value="ARGININE EXPORTER PROTEIN ARGO"/>
    <property type="match status" value="1"/>
</dbReference>
<feature type="transmembrane region" description="Helical" evidence="6">
    <location>
        <begin position="6"/>
        <end position="31"/>
    </location>
</feature>
<evidence type="ECO:0000313" key="8">
    <source>
        <dbReference type="Proteomes" id="UP001403385"/>
    </source>
</evidence>
<feature type="transmembrane region" description="Helical" evidence="6">
    <location>
        <begin position="149"/>
        <end position="172"/>
    </location>
</feature>
<evidence type="ECO:0000256" key="2">
    <source>
        <dbReference type="ARBA" id="ARBA00022475"/>
    </source>
</evidence>
<comment type="caution">
    <text evidence="7">The sequence shown here is derived from an EMBL/GenBank/DDBJ whole genome shotgun (WGS) entry which is preliminary data.</text>
</comment>
<sequence>MLVVYSGQFFLGLCVSFLGTIPFGTVNLSVINTTIHRNLKSGLHLAVSASLVEVVHVLLAIQFGKVIVQLLQGNALIHALVIVAFTVIGGIFFFKKARHSHSPTIGKSPSFFLRGAIIGLLNPQAVPFWVVIIAMLQSMDSIRLSTEPLLFFLVGVALGKLLVLFLYGYLSAIIVRRIQKTGKWVNKAIGIIFIGMAIYETVQWALG</sequence>
<feature type="transmembrane region" description="Helical" evidence="6">
    <location>
        <begin position="43"/>
        <end position="63"/>
    </location>
</feature>